<accession>A0A6J4IIQ6</accession>
<feature type="compositionally biased region" description="Low complexity" evidence="1">
    <location>
        <begin position="115"/>
        <end position="125"/>
    </location>
</feature>
<gene>
    <name evidence="2" type="ORF">AVDCRST_MAG52-2184</name>
</gene>
<reference evidence="2" key="1">
    <citation type="submission" date="2020-02" db="EMBL/GenBank/DDBJ databases">
        <authorList>
            <person name="Meier V. D."/>
        </authorList>
    </citation>
    <scope>NUCLEOTIDE SEQUENCE</scope>
    <source>
        <strain evidence="2">AVDCRST_MAG52</strain>
    </source>
</reference>
<feature type="compositionally biased region" description="Low complexity" evidence="1">
    <location>
        <begin position="71"/>
        <end position="99"/>
    </location>
</feature>
<evidence type="ECO:0000256" key="1">
    <source>
        <dbReference type="SAM" id="MobiDB-lite"/>
    </source>
</evidence>
<proteinExistence type="predicted"/>
<feature type="non-terminal residue" evidence="2">
    <location>
        <position position="196"/>
    </location>
</feature>
<name>A0A6J4IIQ6_9ACTN</name>
<evidence type="ECO:0000313" key="2">
    <source>
        <dbReference type="EMBL" id="CAA9252869.1"/>
    </source>
</evidence>
<feature type="compositionally biased region" description="Polar residues" evidence="1">
    <location>
        <begin position="176"/>
        <end position="187"/>
    </location>
</feature>
<feature type="compositionally biased region" description="Basic residues" evidence="1">
    <location>
        <begin position="126"/>
        <end position="142"/>
    </location>
</feature>
<feature type="region of interest" description="Disordered" evidence="1">
    <location>
        <begin position="1"/>
        <end position="24"/>
    </location>
</feature>
<feature type="compositionally biased region" description="Low complexity" evidence="1">
    <location>
        <begin position="143"/>
        <end position="175"/>
    </location>
</feature>
<protein>
    <submittedName>
        <fullName evidence="2">Uncharacterized protein</fullName>
    </submittedName>
</protein>
<organism evidence="2">
    <name type="scientific">uncultured Blastococcus sp</name>
    <dbReference type="NCBI Taxonomy" id="217144"/>
    <lineage>
        <taxon>Bacteria</taxon>
        <taxon>Bacillati</taxon>
        <taxon>Actinomycetota</taxon>
        <taxon>Actinomycetes</taxon>
        <taxon>Geodermatophilales</taxon>
        <taxon>Geodermatophilaceae</taxon>
        <taxon>Blastococcus</taxon>
        <taxon>environmental samples</taxon>
    </lineage>
</organism>
<dbReference type="AlphaFoldDB" id="A0A6J4IIQ6"/>
<sequence>WPTCPSANSPGRWTCPSRPSAMPRVAHPVSTLGCSPVRLRWPASGSRCSMPGVARSPRCRRRRFGTGAVGGTRRTSTPGTARTTGGTGRTGTPASSPGTRSTAIAGRVTGTPGVTASPRTTSSRSRATHRRNGRPHGWRHAGRSGPRSAGDASSPASSADCRSPSSAAALPAATSWTTGTAGRSTPRTARVPATWA</sequence>
<dbReference type="EMBL" id="CADCTN010000158">
    <property type="protein sequence ID" value="CAA9252869.1"/>
    <property type="molecule type" value="Genomic_DNA"/>
</dbReference>
<feature type="compositionally biased region" description="Polar residues" evidence="1">
    <location>
        <begin position="1"/>
        <end position="11"/>
    </location>
</feature>
<feature type="non-terminal residue" evidence="2">
    <location>
        <position position="1"/>
    </location>
</feature>
<feature type="region of interest" description="Disordered" evidence="1">
    <location>
        <begin position="44"/>
        <end position="196"/>
    </location>
</feature>